<dbReference type="EC" id="3.1.26.4" evidence="6 14"/>
<comment type="function">
    <text evidence="3 14">Endonuclease that specifically degrades the RNA of RNA-DNA hybrids.</text>
</comment>
<keyword evidence="11 14" id="KW-0255">Endonuclease</keyword>
<dbReference type="EMBL" id="FNJU01000001">
    <property type="protein sequence ID" value="SDO97946.1"/>
    <property type="molecule type" value="Genomic_DNA"/>
</dbReference>
<evidence type="ECO:0000256" key="3">
    <source>
        <dbReference type="ARBA" id="ARBA00004065"/>
    </source>
</evidence>
<dbReference type="HAMAP" id="MF_00053">
    <property type="entry name" value="RNase_HIII"/>
    <property type="match status" value="1"/>
</dbReference>
<dbReference type="Pfam" id="PF01351">
    <property type="entry name" value="RNase_HII"/>
    <property type="match status" value="1"/>
</dbReference>
<dbReference type="CDD" id="cd06590">
    <property type="entry name" value="RNase_HII_bacteria_HIII_like"/>
    <property type="match status" value="1"/>
</dbReference>
<dbReference type="STRING" id="930152.SAMN05216565_10182"/>
<evidence type="ECO:0000256" key="11">
    <source>
        <dbReference type="ARBA" id="ARBA00022759"/>
    </source>
</evidence>
<keyword evidence="13 14" id="KW-0460">Magnesium</keyword>
<comment type="cofactor">
    <cofactor evidence="14 15">
        <name>Mn(2+)</name>
        <dbReference type="ChEBI" id="CHEBI:29035"/>
    </cofactor>
    <cofactor evidence="14 15">
        <name>Mg(2+)</name>
        <dbReference type="ChEBI" id="CHEBI:18420"/>
    </cofactor>
    <text evidence="14 15">Manganese or magnesium. Binds 1 divalent metal ion per monomer in the absence of substrate. May bind a second metal ion after substrate binding.</text>
</comment>
<dbReference type="InterPro" id="IPR036397">
    <property type="entry name" value="RNaseH_sf"/>
</dbReference>
<evidence type="ECO:0000256" key="2">
    <source>
        <dbReference type="ARBA" id="ARBA00001946"/>
    </source>
</evidence>
<organism evidence="17 18">
    <name type="scientific">Litchfieldia salsa</name>
    <dbReference type="NCBI Taxonomy" id="930152"/>
    <lineage>
        <taxon>Bacteria</taxon>
        <taxon>Bacillati</taxon>
        <taxon>Bacillota</taxon>
        <taxon>Bacilli</taxon>
        <taxon>Bacillales</taxon>
        <taxon>Bacillaceae</taxon>
        <taxon>Litchfieldia</taxon>
    </lineage>
</organism>
<comment type="subcellular location">
    <subcellularLocation>
        <location evidence="4 14">Cytoplasm</location>
    </subcellularLocation>
</comment>
<evidence type="ECO:0000313" key="17">
    <source>
        <dbReference type="EMBL" id="SDO97946.1"/>
    </source>
</evidence>
<dbReference type="PANTHER" id="PTHR10954:SF23">
    <property type="entry name" value="RIBONUCLEASE"/>
    <property type="match status" value="1"/>
</dbReference>
<gene>
    <name evidence="14" type="primary">rnhC</name>
    <name evidence="17" type="ORF">SAMN05216565_10182</name>
</gene>
<name>A0A1H0NZL0_9BACI</name>
<dbReference type="GO" id="GO:0005737">
    <property type="term" value="C:cytoplasm"/>
    <property type="evidence" value="ECO:0007669"/>
    <property type="project" value="UniProtKB-SubCell"/>
</dbReference>
<dbReference type="InterPro" id="IPR004641">
    <property type="entry name" value="RNase_HIII"/>
</dbReference>
<dbReference type="PANTHER" id="PTHR10954">
    <property type="entry name" value="RIBONUCLEASE H2 SUBUNIT A"/>
    <property type="match status" value="1"/>
</dbReference>
<dbReference type="Proteomes" id="UP000199159">
    <property type="component" value="Unassembled WGS sequence"/>
</dbReference>
<accession>A0A1H0NZL0</accession>
<evidence type="ECO:0000313" key="18">
    <source>
        <dbReference type="Proteomes" id="UP000199159"/>
    </source>
</evidence>
<keyword evidence="10 14" id="KW-0479">Metal-binding</keyword>
<dbReference type="Pfam" id="PF11858">
    <property type="entry name" value="DUF3378"/>
    <property type="match status" value="1"/>
</dbReference>
<dbReference type="InterPro" id="IPR024567">
    <property type="entry name" value="RNase_HII/HIII_dom"/>
</dbReference>
<dbReference type="FunFam" id="3.30.420.10:FF:000047">
    <property type="entry name" value="Ribonuclease HIII"/>
    <property type="match status" value="1"/>
</dbReference>
<keyword evidence="9 14" id="KW-0540">Nuclease</keyword>
<dbReference type="AlphaFoldDB" id="A0A1H0NZL0"/>
<evidence type="ECO:0000256" key="13">
    <source>
        <dbReference type="ARBA" id="ARBA00022842"/>
    </source>
</evidence>
<dbReference type="OrthoDB" id="9777935at2"/>
<evidence type="ECO:0000256" key="10">
    <source>
        <dbReference type="ARBA" id="ARBA00022723"/>
    </source>
</evidence>
<dbReference type="GO" id="GO:0003723">
    <property type="term" value="F:RNA binding"/>
    <property type="evidence" value="ECO:0007669"/>
    <property type="project" value="UniProtKB-UniRule"/>
</dbReference>
<dbReference type="PROSITE" id="PS51975">
    <property type="entry name" value="RNASE_H_2"/>
    <property type="match status" value="1"/>
</dbReference>
<evidence type="ECO:0000256" key="7">
    <source>
        <dbReference type="ARBA" id="ARBA00021407"/>
    </source>
</evidence>
<dbReference type="InterPro" id="IPR012295">
    <property type="entry name" value="TBP_dom_sf"/>
</dbReference>
<keyword evidence="12 14" id="KW-0378">Hydrolase</keyword>
<dbReference type="PIRSF" id="PIRSF037748">
    <property type="entry name" value="RnhC"/>
    <property type="match status" value="1"/>
</dbReference>
<sequence>MSNSVLKVDMSMMKKIESHYSQYKGDKLPPGSVFVAKLPSCTITGYKSGKVLFQGGSAEAESSKWAGSHSEQTSKSSKNVAAKARVKHEFSPPKEIATLSIIGSDEVGTGDYFGPMTVVASYVSKDQVPLLTELGVKDSKNLNDKQICEIAKNIIEVIPYSLLILHNPKYNKLQSSGMTQGKIKALLHNQAINHLLEKIAPTTPDGILIDQFAEPGVYFRHLQGQGKIAKENVFFSTKAEGVHLSVAASSIIARYAFVKEFEKLSKKAGVELPKGAGAKVDVAAAKLIKKLGVEALGDYTKLHFANTDKAKKIANT</sequence>
<evidence type="ECO:0000256" key="1">
    <source>
        <dbReference type="ARBA" id="ARBA00000077"/>
    </source>
</evidence>
<comment type="catalytic activity">
    <reaction evidence="1 14 15">
        <text>Endonucleolytic cleavage to 5'-phosphomonoester.</text>
        <dbReference type="EC" id="3.1.26.4"/>
    </reaction>
</comment>
<comment type="cofactor">
    <cofactor evidence="2">
        <name>Mg(2+)</name>
        <dbReference type="ChEBI" id="CHEBI:18420"/>
    </cofactor>
</comment>
<reference evidence="18" key="1">
    <citation type="submission" date="2016-10" db="EMBL/GenBank/DDBJ databases">
        <authorList>
            <person name="Varghese N."/>
            <person name="Submissions S."/>
        </authorList>
    </citation>
    <scope>NUCLEOTIDE SEQUENCE [LARGE SCALE GENOMIC DNA]</scope>
    <source>
        <strain evidence="18">IBRC-M10078</strain>
    </source>
</reference>
<evidence type="ECO:0000256" key="5">
    <source>
        <dbReference type="ARBA" id="ARBA00008378"/>
    </source>
</evidence>
<dbReference type="RefSeq" id="WP_090849075.1">
    <property type="nucleotide sequence ID" value="NZ_FNJU01000001.1"/>
</dbReference>
<dbReference type="GO" id="GO:0004523">
    <property type="term" value="F:RNA-DNA hybrid ribonuclease activity"/>
    <property type="evidence" value="ECO:0007669"/>
    <property type="project" value="UniProtKB-UniRule"/>
</dbReference>
<dbReference type="SUPFAM" id="SSF53098">
    <property type="entry name" value="Ribonuclease H-like"/>
    <property type="match status" value="1"/>
</dbReference>
<evidence type="ECO:0000256" key="9">
    <source>
        <dbReference type="ARBA" id="ARBA00022722"/>
    </source>
</evidence>
<protein>
    <recommendedName>
        <fullName evidence="7 14">Ribonuclease HIII</fullName>
        <shortName evidence="14">RNase HIII</shortName>
        <ecNumber evidence="6 14">3.1.26.4</ecNumber>
    </recommendedName>
</protein>
<feature type="domain" description="RNase H type-2" evidence="16">
    <location>
        <begin position="99"/>
        <end position="316"/>
    </location>
</feature>
<dbReference type="InterPro" id="IPR012337">
    <property type="entry name" value="RNaseH-like_sf"/>
</dbReference>
<dbReference type="InterPro" id="IPR001352">
    <property type="entry name" value="RNase_HII/HIII"/>
</dbReference>
<comment type="similarity">
    <text evidence="5 14">Belongs to the RNase HII family. RnhC subfamily.</text>
</comment>
<evidence type="ECO:0000256" key="14">
    <source>
        <dbReference type="HAMAP-Rule" id="MF_00053"/>
    </source>
</evidence>
<dbReference type="GO" id="GO:0032299">
    <property type="term" value="C:ribonuclease H2 complex"/>
    <property type="evidence" value="ECO:0007669"/>
    <property type="project" value="TreeGrafter"/>
</dbReference>
<feature type="binding site" evidence="14 15">
    <location>
        <position position="105"/>
    </location>
    <ligand>
        <name>a divalent metal cation</name>
        <dbReference type="ChEBI" id="CHEBI:60240"/>
    </ligand>
</feature>
<dbReference type="NCBIfam" id="TIGR00716">
    <property type="entry name" value="rnhC"/>
    <property type="match status" value="1"/>
</dbReference>
<evidence type="ECO:0000256" key="6">
    <source>
        <dbReference type="ARBA" id="ARBA00012180"/>
    </source>
</evidence>
<dbReference type="CDD" id="cd14796">
    <property type="entry name" value="RNAse_HIII_N"/>
    <property type="match status" value="1"/>
</dbReference>
<evidence type="ECO:0000256" key="15">
    <source>
        <dbReference type="PROSITE-ProRule" id="PRU01319"/>
    </source>
</evidence>
<dbReference type="GO" id="GO:0043137">
    <property type="term" value="P:DNA replication, removal of RNA primer"/>
    <property type="evidence" value="ECO:0007669"/>
    <property type="project" value="TreeGrafter"/>
</dbReference>
<evidence type="ECO:0000259" key="16">
    <source>
        <dbReference type="PROSITE" id="PS51975"/>
    </source>
</evidence>
<evidence type="ECO:0000256" key="12">
    <source>
        <dbReference type="ARBA" id="ARBA00022801"/>
    </source>
</evidence>
<dbReference type="Gene3D" id="3.30.420.10">
    <property type="entry name" value="Ribonuclease H-like superfamily/Ribonuclease H"/>
    <property type="match status" value="1"/>
</dbReference>
<dbReference type="GO" id="GO:0006298">
    <property type="term" value="P:mismatch repair"/>
    <property type="evidence" value="ECO:0007669"/>
    <property type="project" value="TreeGrafter"/>
</dbReference>
<keyword evidence="18" id="KW-1185">Reference proteome</keyword>
<feature type="binding site" evidence="14 15">
    <location>
        <position position="210"/>
    </location>
    <ligand>
        <name>a divalent metal cation</name>
        <dbReference type="ChEBI" id="CHEBI:60240"/>
    </ligand>
</feature>
<evidence type="ECO:0000256" key="8">
    <source>
        <dbReference type="ARBA" id="ARBA00022490"/>
    </source>
</evidence>
<proteinExistence type="inferred from homology"/>
<feature type="binding site" evidence="14 15">
    <location>
        <position position="106"/>
    </location>
    <ligand>
        <name>a divalent metal cation</name>
        <dbReference type="ChEBI" id="CHEBI:60240"/>
    </ligand>
</feature>
<dbReference type="InterPro" id="IPR024568">
    <property type="entry name" value="RNase_HIII_N"/>
</dbReference>
<evidence type="ECO:0000256" key="4">
    <source>
        <dbReference type="ARBA" id="ARBA00004496"/>
    </source>
</evidence>
<dbReference type="GO" id="GO:0000287">
    <property type="term" value="F:magnesium ion binding"/>
    <property type="evidence" value="ECO:0007669"/>
    <property type="project" value="UniProtKB-UniRule"/>
</dbReference>
<dbReference type="Gene3D" id="3.30.310.10">
    <property type="entry name" value="TATA-Binding Protein"/>
    <property type="match status" value="1"/>
</dbReference>
<keyword evidence="8 14" id="KW-0963">Cytoplasm</keyword>